<dbReference type="SUPFAM" id="SSF51735">
    <property type="entry name" value="NAD(P)-binding Rossmann-fold domains"/>
    <property type="match status" value="1"/>
</dbReference>
<protein>
    <submittedName>
        <fullName evidence="6">Short-chain dehydrogenase</fullName>
    </submittedName>
</protein>
<dbReference type="PRINTS" id="PR00080">
    <property type="entry name" value="SDRFAMILY"/>
</dbReference>
<dbReference type="InterPro" id="IPR057326">
    <property type="entry name" value="KR_dom"/>
</dbReference>
<dbReference type="PROSITE" id="PS00061">
    <property type="entry name" value="ADH_SHORT"/>
    <property type="match status" value="1"/>
</dbReference>
<dbReference type="Pfam" id="PF00106">
    <property type="entry name" value="adh_short"/>
    <property type="match status" value="1"/>
</dbReference>
<evidence type="ECO:0000256" key="3">
    <source>
        <dbReference type="ARBA" id="ARBA00023002"/>
    </source>
</evidence>
<dbReference type="PRINTS" id="PR00081">
    <property type="entry name" value="GDHRDH"/>
</dbReference>
<keyword evidence="2" id="KW-0521">NADP</keyword>
<comment type="similarity">
    <text evidence="1 4">Belongs to the short-chain dehydrogenases/reductases (SDR) family.</text>
</comment>
<evidence type="ECO:0000256" key="1">
    <source>
        <dbReference type="ARBA" id="ARBA00006484"/>
    </source>
</evidence>
<dbReference type="InterPro" id="IPR002347">
    <property type="entry name" value="SDR_fam"/>
</dbReference>
<dbReference type="AlphaFoldDB" id="A0A4Y7TP37"/>
<comment type="caution">
    <text evidence="6">The sequence shown here is derived from an EMBL/GenBank/DDBJ whole genome shotgun (WGS) entry which is preliminary data.</text>
</comment>
<evidence type="ECO:0000259" key="5">
    <source>
        <dbReference type="SMART" id="SM00822"/>
    </source>
</evidence>
<evidence type="ECO:0000313" key="7">
    <source>
        <dbReference type="Proteomes" id="UP000298030"/>
    </source>
</evidence>
<dbReference type="Proteomes" id="UP000298030">
    <property type="component" value="Unassembled WGS sequence"/>
</dbReference>
<accession>A0A4Y7TP37</accession>
<feature type="domain" description="Ketoreductase" evidence="5">
    <location>
        <begin position="4"/>
        <end position="189"/>
    </location>
</feature>
<dbReference type="InterPro" id="IPR020904">
    <property type="entry name" value="Sc_DH/Rdtase_CS"/>
</dbReference>
<organism evidence="6 7">
    <name type="scientific">Coprinellus micaceus</name>
    <name type="common">Glistening ink-cap mushroom</name>
    <name type="synonym">Coprinus micaceus</name>
    <dbReference type="NCBI Taxonomy" id="71717"/>
    <lineage>
        <taxon>Eukaryota</taxon>
        <taxon>Fungi</taxon>
        <taxon>Dikarya</taxon>
        <taxon>Basidiomycota</taxon>
        <taxon>Agaricomycotina</taxon>
        <taxon>Agaricomycetes</taxon>
        <taxon>Agaricomycetidae</taxon>
        <taxon>Agaricales</taxon>
        <taxon>Agaricineae</taxon>
        <taxon>Psathyrellaceae</taxon>
        <taxon>Coprinellus</taxon>
    </lineage>
</organism>
<dbReference type="FunFam" id="3.40.50.720:FF:000281">
    <property type="entry name" value="Uncharacterized oxidoreductase YIR035C"/>
    <property type="match status" value="1"/>
</dbReference>
<dbReference type="Gene3D" id="3.40.50.720">
    <property type="entry name" value="NAD(P)-binding Rossmann-like Domain"/>
    <property type="match status" value="1"/>
</dbReference>
<sequence length="258" mass="27660">MSKPVVVVTGASRGIGLAVTRHLLSPAFNAVVVAISRSRSPELFELGLSNPDLDIVTCDITDEHKLTTELRHAAEKYHGIDALILNAGILDPVGKVADSSIPLDEWKRHFDVNFFSLITAVRGALPALRKSRHGGRIVFVSSGAAAKGTAAWGPYNASKAAMNSLCRTLAEEEPDVTSVALRPGMVDTDMQAEIRSVGATSLAPADYDKFVQAYNSGKLVKPEDCGHVIAALALRADKMLSGQFVSWDAEECNDYRQA</sequence>
<dbReference type="STRING" id="71717.A0A4Y7TP37"/>
<dbReference type="InterPro" id="IPR036291">
    <property type="entry name" value="NAD(P)-bd_dom_sf"/>
</dbReference>
<dbReference type="EMBL" id="QPFP01000007">
    <property type="protein sequence ID" value="TEB35678.1"/>
    <property type="molecule type" value="Genomic_DNA"/>
</dbReference>
<evidence type="ECO:0000313" key="6">
    <source>
        <dbReference type="EMBL" id="TEB35678.1"/>
    </source>
</evidence>
<proteinExistence type="inferred from homology"/>
<evidence type="ECO:0000256" key="4">
    <source>
        <dbReference type="RuleBase" id="RU000363"/>
    </source>
</evidence>
<dbReference type="SMART" id="SM00822">
    <property type="entry name" value="PKS_KR"/>
    <property type="match status" value="1"/>
</dbReference>
<evidence type="ECO:0000256" key="2">
    <source>
        <dbReference type="ARBA" id="ARBA00022857"/>
    </source>
</evidence>
<dbReference type="PANTHER" id="PTHR43008">
    <property type="entry name" value="BENZIL REDUCTASE"/>
    <property type="match status" value="1"/>
</dbReference>
<dbReference type="OrthoDB" id="9876299at2759"/>
<keyword evidence="3" id="KW-0560">Oxidoreductase</keyword>
<reference evidence="6 7" key="1">
    <citation type="journal article" date="2019" name="Nat. Ecol. Evol.">
        <title>Megaphylogeny resolves global patterns of mushroom evolution.</title>
        <authorList>
            <person name="Varga T."/>
            <person name="Krizsan K."/>
            <person name="Foldi C."/>
            <person name="Dima B."/>
            <person name="Sanchez-Garcia M."/>
            <person name="Sanchez-Ramirez S."/>
            <person name="Szollosi G.J."/>
            <person name="Szarkandi J.G."/>
            <person name="Papp V."/>
            <person name="Albert L."/>
            <person name="Andreopoulos W."/>
            <person name="Angelini C."/>
            <person name="Antonin V."/>
            <person name="Barry K.W."/>
            <person name="Bougher N.L."/>
            <person name="Buchanan P."/>
            <person name="Buyck B."/>
            <person name="Bense V."/>
            <person name="Catcheside P."/>
            <person name="Chovatia M."/>
            <person name="Cooper J."/>
            <person name="Damon W."/>
            <person name="Desjardin D."/>
            <person name="Finy P."/>
            <person name="Geml J."/>
            <person name="Haridas S."/>
            <person name="Hughes K."/>
            <person name="Justo A."/>
            <person name="Karasinski D."/>
            <person name="Kautmanova I."/>
            <person name="Kiss B."/>
            <person name="Kocsube S."/>
            <person name="Kotiranta H."/>
            <person name="LaButti K.M."/>
            <person name="Lechner B.E."/>
            <person name="Liimatainen K."/>
            <person name="Lipzen A."/>
            <person name="Lukacs Z."/>
            <person name="Mihaltcheva S."/>
            <person name="Morgado L.N."/>
            <person name="Niskanen T."/>
            <person name="Noordeloos M.E."/>
            <person name="Ohm R.A."/>
            <person name="Ortiz-Santana B."/>
            <person name="Ovrebo C."/>
            <person name="Racz N."/>
            <person name="Riley R."/>
            <person name="Savchenko A."/>
            <person name="Shiryaev A."/>
            <person name="Soop K."/>
            <person name="Spirin V."/>
            <person name="Szebenyi C."/>
            <person name="Tomsovsky M."/>
            <person name="Tulloss R.E."/>
            <person name="Uehling J."/>
            <person name="Grigoriev I.V."/>
            <person name="Vagvolgyi C."/>
            <person name="Papp T."/>
            <person name="Martin F.M."/>
            <person name="Miettinen O."/>
            <person name="Hibbett D.S."/>
            <person name="Nagy L.G."/>
        </authorList>
    </citation>
    <scope>NUCLEOTIDE SEQUENCE [LARGE SCALE GENOMIC DNA]</scope>
    <source>
        <strain evidence="6 7">FP101781</strain>
    </source>
</reference>
<dbReference type="PANTHER" id="PTHR43008:SF8">
    <property type="entry name" value="BENZIL REDUCTASE ((S)-BENZOIN FORMING) IRC24"/>
    <property type="match status" value="1"/>
</dbReference>
<gene>
    <name evidence="6" type="ORF">FA13DRAFT_1367412</name>
</gene>
<name>A0A4Y7TP37_COPMI</name>
<keyword evidence="7" id="KW-1185">Reference proteome</keyword>
<dbReference type="GO" id="GO:0050664">
    <property type="term" value="F:oxidoreductase activity, acting on NAD(P)H, oxygen as acceptor"/>
    <property type="evidence" value="ECO:0007669"/>
    <property type="project" value="TreeGrafter"/>
</dbReference>